<dbReference type="FunFam" id="3.30.420.40:FF:000097">
    <property type="entry name" value="tRNA threonylcarbamoyladenosine biosynthesis protein TsaB"/>
    <property type="match status" value="1"/>
</dbReference>
<accession>A0A9X2I1K3</accession>
<evidence type="ECO:0000259" key="7">
    <source>
        <dbReference type="Pfam" id="PF00814"/>
    </source>
</evidence>
<dbReference type="RefSeq" id="WP_253966925.1">
    <property type="nucleotide sequence ID" value="NZ_JAMFTH010000001.1"/>
</dbReference>
<evidence type="ECO:0000256" key="6">
    <source>
        <dbReference type="ARBA" id="ARBA00032446"/>
    </source>
</evidence>
<keyword evidence="8" id="KW-0808">Transferase</keyword>
<dbReference type="PANTHER" id="PTHR11735:SF11">
    <property type="entry name" value="TRNA THREONYLCARBAMOYLADENOSINE BIOSYNTHESIS PROTEIN TSAB"/>
    <property type="match status" value="1"/>
</dbReference>
<evidence type="ECO:0000256" key="2">
    <source>
        <dbReference type="ARBA" id="ARBA00010493"/>
    </source>
</evidence>
<comment type="caution">
    <text evidence="8">The sequence shown here is derived from an EMBL/GenBank/DDBJ whole genome shotgun (WGS) entry which is preliminary data.</text>
</comment>
<reference evidence="8" key="2">
    <citation type="submission" date="2023-01" db="EMBL/GenBank/DDBJ databases">
        <title>Gilvimarinus xylanilyticus HB14 isolated from Caulerpa lentillifera aquaculture base in Hainan, China.</title>
        <authorList>
            <person name="Zhang Y.-J."/>
        </authorList>
    </citation>
    <scope>NUCLEOTIDE SEQUENCE</scope>
    <source>
        <strain evidence="8">HB14</strain>
    </source>
</reference>
<dbReference type="PANTHER" id="PTHR11735">
    <property type="entry name" value="TRNA N6-ADENOSINE THREONYLCARBAMOYLTRANSFERASE"/>
    <property type="match status" value="1"/>
</dbReference>
<name>A0A9X2I1K3_9GAMM</name>
<dbReference type="InterPro" id="IPR022496">
    <property type="entry name" value="T6A_TsaB"/>
</dbReference>
<comment type="subcellular location">
    <subcellularLocation>
        <location evidence="1">Cytoplasm</location>
    </subcellularLocation>
</comment>
<dbReference type="InterPro" id="IPR000905">
    <property type="entry name" value="Gcp-like_dom"/>
</dbReference>
<dbReference type="EMBL" id="JAMFTH010000001">
    <property type="protein sequence ID" value="MCP8898655.1"/>
    <property type="molecule type" value="Genomic_DNA"/>
</dbReference>
<comment type="similarity">
    <text evidence="2">Belongs to the KAE1 / TsaD family. TsaB subfamily.</text>
</comment>
<keyword evidence="5" id="KW-0819">tRNA processing</keyword>
<dbReference type="Proteomes" id="UP001139319">
    <property type="component" value="Unassembled WGS sequence"/>
</dbReference>
<evidence type="ECO:0000256" key="1">
    <source>
        <dbReference type="ARBA" id="ARBA00004496"/>
    </source>
</evidence>
<dbReference type="GO" id="GO:0002949">
    <property type="term" value="P:tRNA threonylcarbamoyladenosine modification"/>
    <property type="evidence" value="ECO:0007669"/>
    <property type="project" value="InterPro"/>
</dbReference>
<dbReference type="InterPro" id="IPR043129">
    <property type="entry name" value="ATPase_NBD"/>
</dbReference>
<dbReference type="SUPFAM" id="SSF53067">
    <property type="entry name" value="Actin-like ATPase domain"/>
    <property type="match status" value="2"/>
</dbReference>
<gene>
    <name evidence="8" type="primary">tsaB</name>
    <name evidence="8" type="ORF">M6D89_05010</name>
</gene>
<dbReference type="AlphaFoldDB" id="A0A9X2I1K3"/>
<dbReference type="GO" id="GO:0005829">
    <property type="term" value="C:cytosol"/>
    <property type="evidence" value="ECO:0007669"/>
    <property type="project" value="TreeGrafter"/>
</dbReference>
<dbReference type="NCBIfam" id="TIGR03725">
    <property type="entry name" value="T6A_YeaZ"/>
    <property type="match status" value="1"/>
</dbReference>
<evidence type="ECO:0000256" key="5">
    <source>
        <dbReference type="ARBA" id="ARBA00022694"/>
    </source>
</evidence>
<evidence type="ECO:0000313" key="8">
    <source>
        <dbReference type="EMBL" id="MCP8898655.1"/>
    </source>
</evidence>
<protein>
    <recommendedName>
        <fullName evidence="3">tRNA threonylcarbamoyladenosine biosynthesis protein TsaB</fullName>
    </recommendedName>
    <alternativeName>
        <fullName evidence="6">t(6)A37 threonylcarbamoyladenosine biosynthesis protein TsaB</fullName>
    </alternativeName>
</protein>
<feature type="domain" description="Gcp-like" evidence="7">
    <location>
        <begin position="29"/>
        <end position="153"/>
    </location>
</feature>
<keyword evidence="8" id="KW-0012">Acyltransferase</keyword>
<dbReference type="GO" id="GO:0016746">
    <property type="term" value="F:acyltransferase activity"/>
    <property type="evidence" value="ECO:0007669"/>
    <property type="project" value="UniProtKB-KW"/>
</dbReference>
<reference evidence="8" key="1">
    <citation type="submission" date="2022-05" db="EMBL/GenBank/DDBJ databases">
        <authorList>
            <person name="Sun H.-N."/>
        </authorList>
    </citation>
    <scope>NUCLEOTIDE SEQUENCE</scope>
    <source>
        <strain evidence="8">HB14</strain>
    </source>
</reference>
<keyword evidence="4" id="KW-0963">Cytoplasm</keyword>
<evidence type="ECO:0000256" key="3">
    <source>
        <dbReference type="ARBA" id="ARBA00019012"/>
    </source>
</evidence>
<dbReference type="Pfam" id="PF00814">
    <property type="entry name" value="TsaD"/>
    <property type="match status" value="1"/>
</dbReference>
<organism evidence="8 9">
    <name type="scientific">Gilvimarinus xylanilyticus</name>
    <dbReference type="NCBI Taxonomy" id="2944139"/>
    <lineage>
        <taxon>Bacteria</taxon>
        <taxon>Pseudomonadati</taxon>
        <taxon>Pseudomonadota</taxon>
        <taxon>Gammaproteobacteria</taxon>
        <taxon>Cellvibrionales</taxon>
        <taxon>Cellvibrionaceae</taxon>
        <taxon>Gilvimarinus</taxon>
    </lineage>
</organism>
<keyword evidence="9" id="KW-1185">Reference proteome</keyword>
<evidence type="ECO:0000313" key="9">
    <source>
        <dbReference type="Proteomes" id="UP001139319"/>
    </source>
</evidence>
<dbReference type="CDD" id="cd24032">
    <property type="entry name" value="ASKHA_NBD_TsaB"/>
    <property type="match status" value="1"/>
</dbReference>
<proteinExistence type="inferred from homology"/>
<sequence length="230" mass="24912">MTAILALDTSGEACSVALSVGDQQWQSYELAAQSHTQRALPMIDEVLEQAQISLKDLDALAIAAGPGSFTGLRIGMGVIQGLAFAADLPVIAVSTLEALAWQQLNQTPEVEWLLPALDARMGETYWAVYRVVQGEISEYKAPAASSPEDVVRWLDEQQITVVGVGAGWSLAPLANSGHEAQPDANLRATSVLALAEQQWLTGDAIDVLEVQPMYIRDKVSWKKRERIRSS</sequence>
<evidence type="ECO:0000256" key="4">
    <source>
        <dbReference type="ARBA" id="ARBA00022490"/>
    </source>
</evidence>
<dbReference type="Gene3D" id="3.30.420.40">
    <property type="match status" value="2"/>
</dbReference>